<organism evidence="2 3">
    <name type="scientific">Volvox africanus</name>
    <dbReference type="NCBI Taxonomy" id="51714"/>
    <lineage>
        <taxon>Eukaryota</taxon>
        <taxon>Viridiplantae</taxon>
        <taxon>Chlorophyta</taxon>
        <taxon>core chlorophytes</taxon>
        <taxon>Chlorophyceae</taxon>
        <taxon>CS clade</taxon>
        <taxon>Chlamydomonadales</taxon>
        <taxon>Volvocaceae</taxon>
        <taxon>Volvox</taxon>
    </lineage>
</organism>
<feature type="region of interest" description="Disordered" evidence="1">
    <location>
        <begin position="29"/>
        <end position="60"/>
    </location>
</feature>
<sequence length="124" mass="13038">MGHFSSGADLLLQRKNRLPVYDGLRGWSSAAAAAPGRKDGDEDEDVGGILCGPGGGSRKRTTAVIRPNSAASAARVAVDNGPPIDGWVICWLGDMLVVSFQGSSLCAILCNICNEWTFFPFPGQ</sequence>
<reference evidence="2 3" key="1">
    <citation type="journal article" date="2023" name="IScience">
        <title>Expanded male sex-determining region conserved during the evolution of homothallism in the green alga Volvox.</title>
        <authorList>
            <person name="Yamamoto K."/>
            <person name="Matsuzaki R."/>
            <person name="Mahakham W."/>
            <person name="Heman W."/>
            <person name="Sekimoto H."/>
            <person name="Kawachi M."/>
            <person name="Minakuchi Y."/>
            <person name="Toyoda A."/>
            <person name="Nozaki H."/>
        </authorList>
    </citation>
    <scope>NUCLEOTIDE SEQUENCE [LARGE SCALE GENOMIC DNA]</scope>
    <source>
        <strain evidence="2 3">NIES-4468</strain>
    </source>
</reference>
<dbReference type="Proteomes" id="UP001165090">
    <property type="component" value="Unassembled WGS sequence"/>
</dbReference>
<dbReference type="EMBL" id="BSDZ01000086">
    <property type="protein sequence ID" value="GLI69319.1"/>
    <property type="molecule type" value="Genomic_DNA"/>
</dbReference>
<keyword evidence="3" id="KW-1185">Reference proteome</keyword>
<proteinExistence type="predicted"/>
<gene>
    <name evidence="2" type="ORF">VaNZ11_013894</name>
</gene>
<comment type="caution">
    <text evidence="2">The sequence shown here is derived from an EMBL/GenBank/DDBJ whole genome shotgun (WGS) entry which is preliminary data.</text>
</comment>
<evidence type="ECO:0000313" key="3">
    <source>
        <dbReference type="Proteomes" id="UP001165090"/>
    </source>
</evidence>
<accession>A0ABQ5SIR1</accession>
<evidence type="ECO:0000313" key="2">
    <source>
        <dbReference type="EMBL" id="GLI69319.1"/>
    </source>
</evidence>
<name>A0ABQ5SIR1_9CHLO</name>
<evidence type="ECO:0000256" key="1">
    <source>
        <dbReference type="SAM" id="MobiDB-lite"/>
    </source>
</evidence>
<protein>
    <submittedName>
        <fullName evidence="2">Uncharacterized protein</fullName>
    </submittedName>
</protein>